<feature type="transmembrane region" description="Helical" evidence="1">
    <location>
        <begin position="66"/>
        <end position="90"/>
    </location>
</feature>
<evidence type="ECO:0000256" key="1">
    <source>
        <dbReference type="SAM" id="Phobius"/>
    </source>
</evidence>
<dbReference type="Proteomes" id="UP000199072">
    <property type="component" value="Unassembled WGS sequence"/>
</dbReference>
<evidence type="ECO:0000313" key="3">
    <source>
        <dbReference type="Proteomes" id="UP000199072"/>
    </source>
</evidence>
<keyword evidence="1" id="KW-0472">Membrane</keyword>
<sequence>MLINNNFDIQDELQHELIPGERLLWSGRPKTGIIFHSSDIFLIPFSLMWGGFALYWESSVIASDAPLIACFLGMPFVFAGLYVIVGRFFYDKQLRAKTIYGITSNRIIIKSGVIKKTVNVLNIKTLPNLTISEKADGSGNIKLAVNNNPFSGFTVYGWPGIKEVPELRLIPDVRSVFNLILKQQNNNIT</sequence>
<keyword evidence="3" id="KW-1185">Reference proteome</keyword>
<protein>
    <submittedName>
        <fullName evidence="2">PH domain-containing protein</fullName>
    </submittedName>
</protein>
<dbReference type="AlphaFoldDB" id="A0A1G7JBU7"/>
<keyword evidence="1" id="KW-1133">Transmembrane helix</keyword>
<dbReference type="EMBL" id="FNAI01000014">
    <property type="protein sequence ID" value="SDF21949.1"/>
    <property type="molecule type" value="Genomic_DNA"/>
</dbReference>
<keyword evidence="1" id="KW-0812">Transmembrane</keyword>
<reference evidence="2 3" key="1">
    <citation type="submission" date="2016-10" db="EMBL/GenBank/DDBJ databases">
        <authorList>
            <person name="de Groot N.N."/>
        </authorList>
    </citation>
    <scope>NUCLEOTIDE SEQUENCE [LARGE SCALE GENOMIC DNA]</scope>
    <source>
        <strain evidence="2 3">47C3B</strain>
    </source>
</reference>
<dbReference type="OrthoDB" id="199424at2"/>
<evidence type="ECO:0000313" key="2">
    <source>
        <dbReference type="EMBL" id="SDF21949.1"/>
    </source>
</evidence>
<name>A0A1G7JBU7_9SPHI</name>
<organism evidence="2 3">
    <name type="scientific">Mucilaginibacter pineti</name>
    <dbReference type="NCBI Taxonomy" id="1391627"/>
    <lineage>
        <taxon>Bacteria</taxon>
        <taxon>Pseudomonadati</taxon>
        <taxon>Bacteroidota</taxon>
        <taxon>Sphingobacteriia</taxon>
        <taxon>Sphingobacteriales</taxon>
        <taxon>Sphingobacteriaceae</taxon>
        <taxon>Mucilaginibacter</taxon>
    </lineage>
</organism>
<gene>
    <name evidence="2" type="ORF">SAMN05216464_114118</name>
</gene>
<proteinExistence type="predicted"/>
<dbReference type="STRING" id="1391627.SAMN05216464_114118"/>
<feature type="transmembrane region" description="Helical" evidence="1">
    <location>
        <begin position="33"/>
        <end position="54"/>
    </location>
</feature>
<accession>A0A1G7JBU7</accession>